<evidence type="ECO:0000313" key="3">
    <source>
        <dbReference type="EMBL" id="OGC14053.1"/>
    </source>
</evidence>
<dbReference type="AlphaFoldDB" id="A0A1F4S2U0"/>
<dbReference type="Pfam" id="PF02254">
    <property type="entry name" value="TrkA_N"/>
    <property type="match status" value="1"/>
</dbReference>
<dbReference type="PANTHER" id="PTHR43833:SF7">
    <property type="entry name" value="KTR SYSTEM POTASSIUM UPTAKE PROTEIN C"/>
    <property type="match status" value="1"/>
</dbReference>
<dbReference type="InterPro" id="IPR036291">
    <property type="entry name" value="NAD(P)-bd_dom_sf"/>
</dbReference>
<feature type="domain" description="RCK C-terminal" evidence="2">
    <location>
        <begin position="137"/>
        <end position="221"/>
    </location>
</feature>
<comment type="caution">
    <text evidence="3">The sequence shown here is derived from an EMBL/GenBank/DDBJ whole genome shotgun (WGS) entry which is preliminary data.</text>
</comment>
<dbReference type="Proteomes" id="UP000177905">
    <property type="component" value="Unassembled WGS sequence"/>
</dbReference>
<accession>A0A1F4S2U0</accession>
<dbReference type="Gene3D" id="3.30.70.1450">
    <property type="entry name" value="Regulator of K+ conductance, C-terminal domain"/>
    <property type="match status" value="1"/>
</dbReference>
<evidence type="ECO:0000259" key="1">
    <source>
        <dbReference type="PROSITE" id="PS51201"/>
    </source>
</evidence>
<dbReference type="PROSITE" id="PS51202">
    <property type="entry name" value="RCK_C"/>
    <property type="match status" value="1"/>
</dbReference>
<dbReference type="PROSITE" id="PS51201">
    <property type="entry name" value="RCK_N"/>
    <property type="match status" value="1"/>
</dbReference>
<proteinExistence type="predicted"/>
<dbReference type="InterPro" id="IPR003148">
    <property type="entry name" value="RCK_N"/>
</dbReference>
<dbReference type="SUPFAM" id="SSF116726">
    <property type="entry name" value="TrkA C-terminal domain-like"/>
    <property type="match status" value="1"/>
</dbReference>
<protein>
    <recommendedName>
        <fullName evidence="5">Potassium transporter Trk</fullName>
    </recommendedName>
</protein>
<evidence type="ECO:0000313" key="4">
    <source>
        <dbReference type="Proteomes" id="UP000177905"/>
    </source>
</evidence>
<dbReference type="SUPFAM" id="SSF51735">
    <property type="entry name" value="NAD(P)-binding Rossmann-fold domains"/>
    <property type="match status" value="1"/>
</dbReference>
<dbReference type="EMBL" id="MEUA01000043">
    <property type="protein sequence ID" value="OGC14053.1"/>
    <property type="molecule type" value="Genomic_DNA"/>
</dbReference>
<dbReference type="Gene3D" id="3.40.50.720">
    <property type="entry name" value="NAD(P)-binding Rossmann-like Domain"/>
    <property type="match status" value="1"/>
</dbReference>
<dbReference type="GO" id="GO:0006813">
    <property type="term" value="P:potassium ion transport"/>
    <property type="evidence" value="ECO:0007669"/>
    <property type="project" value="InterPro"/>
</dbReference>
<sequence>MSGRKQYAVLGLGRFGSKVARELFYKNQEVIVVDKDESKIHNIKDHVTHAFIGDIADEESLKEAGVSDCDVAIIAESSDIEANIIASQICKSLGIKKVVCKAQNTLHGKILSKLGVDQVFFPEQDMAIKLVNKLTSTKILDYLELGENLTIIGINVFDSFIGQTLEDLKLRSKYNISIMAIQRDGQMLVVPGADTVLQKGDVMIVFGEEQSLRKLDLDIGHKT</sequence>
<dbReference type="Pfam" id="PF02080">
    <property type="entry name" value="TrkA_C"/>
    <property type="match status" value="1"/>
</dbReference>
<dbReference type="InterPro" id="IPR036721">
    <property type="entry name" value="RCK_C_sf"/>
</dbReference>
<evidence type="ECO:0008006" key="5">
    <source>
        <dbReference type="Google" id="ProtNLM"/>
    </source>
</evidence>
<feature type="domain" description="RCK N-terminal" evidence="1">
    <location>
        <begin position="4"/>
        <end position="120"/>
    </location>
</feature>
<reference evidence="3 4" key="1">
    <citation type="journal article" date="2016" name="Nat. Commun.">
        <title>Thousands of microbial genomes shed light on interconnected biogeochemical processes in an aquifer system.</title>
        <authorList>
            <person name="Anantharaman K."/>
            <person name="Brown C.T."/>
            <person name="Hug L.A."/>
            <person name="Sharon I."/>
            <person name="Castelle C.J."/>
            <person name="Probst A.J."/>
            <person name="Thomas B.C."/>
            <person name="Singh A."/>
            <person name="Wilkins M.J."/>
            <person name="Karaoz U."/>
            <person name="Brodie E.L."/>
            <person name="Williams K.H."/>
            <person name="Hubbard S.S."/>
            <person name="Banfield J.F."/>
        </authorList>
    </citation>
    <scope>NUCLEOTIDE SEQUENCE [LARGE SCALE GENOMIC DNA]</scope>
</reference>
<evidence type="ECO:0000259" key="2">
    <source>
        <dbReference type="PROSITE" id="PS51202"/>
    </source>
</evidence>
<dbReference type="InterPro" id="IPR006037">
    <property type="entry name" value="RCK_C"/>
</dbReference>
<dbReference type="InterPro" id="IPR050721">
    <property type="entry name" value="Trk_Ktr_HKT_K-transport"/>
</dbReference>
<gene>
    <name evidence="3" type="ORF">A2290_02945</name>
</gene>
<dbReference type="GO" id="GO:0008324">
    <property type="term" value="F:monoatomic cation transmembrane transporter activity"/>
    <property type="evidence" value="ECO:0007669"/>
    <property type="project" value="InterPro"/>
</dbReference>
<name>A0A1F4S2U0_UNCSA</name>
<organism evidence="3 4">
    <name type="scientific">candidate division WOR-1 bacterium RIFOXYB2_FULL_36_35</name>
    <dbReference type="NCBI Taxonomy" id="1802578"/>
    <lineage>
        <taxon>Bacteria</taxon>
        <taxon>Bacillati</taxon>
        <taxon>Saganbacteria</taxon>
    </lineage>
</organism>
<dbReference type="PANTHER" id="PTHR43833">
    <property type="entry name" value="POTASSIUM CHANNEL PROTEIN 2-RELATED-RELATED"/>
    <property type="match status" value="1"/>
</dbReference>